<evidence type="ECO:0000313" key="1">
    <source>
        <dbReference type="EMBL" id="PNH30912.1"/>
    </source>
</evidence>
<sequence length="273" mass="27433">MCRNTHHRWTGSDSRFSVLHSYSWTLRGWQHSDCVVTALEARCITTLPDACASLSSSNGLALVGNIAGCTVALGPFALGSAATCLSTGSITSSTTGASVVECLEIAFGIRSGTVTITDPALCATPTPTPVVPVCAEVPAPCQDLGNVNGLALVAAIPLCTSALGVFAVGNVATCLGTDLISQNTLGTTVVGCLEDALQSTCISELPGPCQDLQDNTVVELAINLPLCTAALGPFAVGNTLTCLTSGLGNGNSVIECLNASLFGGGGAAAAVRF</sequence>
<name>A0AA44WHJ8_VERDA</name>
<accession>A0AA44WHJ8</accession>
<evidence type="ECO:0000313" key="2">
    <source>
        <dbReference type="Proteomes" id="UP000236305"/>
    </source>
</evidence>
<reference evidence="1 2" key="1">
    <citation type="submission" date="2017-12" db="EMBL/GenBank/DDBJ databases">
        <title>Comparative genomics yields insights into virulence evolution of Verticillium dahliae.</title>
        <authorList>
            <person name="Fan R."/>
            <person name="Armitage A.D."/>
            <person name="Cascant-Lopez E."/>
            <person name="Sobczyk M."/>
            <person name="Cockerton H.M."/>
            <person name="Harrison R.J."/>
        </authorList>
    </citation>
    <scope>NUCLEOTIDE SEQUENCE [LARGE SCALE GENOMIC DNA]</scope>
    <source>
        <strain evidence="1 2">12008</strain>
    </source>
</reference>
<gene>
    <name evidence="1" type="ORF">BJF96_g5737</name>
</gene>
<dbReference type="Proteomes" id="UP000236305">
    <property type="component" value="Unassembled WGS sequence"/>
</dbReference>
<comment type="caution">
    <text evidence="1">The sequence shown here is derived from an EMBL/GenBank/DDBJ whole genome shotgun (WGS) entry which is preliminary data.</text>
</comment>
<dbReference type="AlphaFoldDB" id="A0AA44WHJ8"/>
<dbReference type="EMBL" id="MPSH01000018">
    <property type="protein sequence ID" value="PNH30912.1"/>
    <property type="molecule type" value="Genomic_DNA"/>
</dbReference>
<organism evidence="1 2">
    <name type="scientific">Verticillium dahliae</name>
    <name type="common">Verticillium wilt</name>
    <dbReference type="NCBI Taxonomy" id="27337"/>
    <lineage>
        <taxon>Eukaryota</taxon>
        <taxon>Fungi</taxon>
        <taxon>Dikarya</taxon>
        <taxon>Ascomycota</taxon>
        <taxon>Pezizomycotina</taxon>
        <taxon>Sordariomycetes</taxon>
        <taxon>Hypocreomycetidae</taxon>
        <taxon>Glomerellales</taxon>
        <taxon>Plectosphaerellaceae</taxon>
        <taxon>Verticillium</taxon>
    </lineage>
</organism>
<proteinExistence type="predicted"/>
<protein>
    <submittedName>
        <fullName evidence="1">Uncharacterized protein</fullName>
    </submittedName>
</protein>